<dbReference type="GO" id="GO:0003724">
    <property type="term" value="F:RNA helicase activity"/>
    <property type="evidence" value="ECO:0007669"/>
    <property type="project" value="UniProtKB-EC"/>
</dbReference>
<protein>
    <recommendedName>
        <fullName evidence="16">AAA+ ATPase domain-containing protein</fullName>
    </recommendedName>
</protein>
<name>J9DAJ4_EDHAE</name>
<dbReference type="CDD" id="cd18808">
    <property type="entry name" value="SF1_C_Upf1"/>
    <property type="match status" value="1"/>
</dbReference>
<dbReference type="GO" id="GO:0008270">
    <property type="term" value="F:zinc ion binding"/>
    <property type="evidence" value="ECO:0007669"/>
    <property type="project" value="UniProtKB-KW"/>
</dbReference>
<dbReference type="PANTHER" id="PTHR10887">
    <property type="entry name" value="DNA2/NAM7 HELICASE FAMILY"/>
    <property type="match status" value="1"/>
</dbReference>
<evidence type="ECO:0000256" key="9">
    <source>
        <dbReference type="ARBA" id="ARBA00022833"/>
    </source>
</evidence>
<evidence type="ECO:0000256" key="14">
    <source>
        <dbReference type="ARBA" id="ARBA00055561"/>
    </source>
</evidence>
<dbReference type="Pfam" id="PF13086">
    <property type="entry name" value="AAA_11"/>
    <property type="match status" value="1"/>
</dbReference>
<dbReference type="InterPro" id="IPR027417">
    <property type="entry name" value="P-loop_NTPase"/>
</dbReference>
<evidence type="ECO:0000256" key="5">
    <source>
        <dbReference type="ARBA" id="ARBA00022741"/>
    </source>
</evidence>
<dbReference type="InterPro" id="IPR045055">
    <property type="entry name" value="DNA2/NAM7-like"/>
</dbReference>
<evidence type="ECO:0000256" key="3">
    <source>
        <dbReference type="ARBA" id="ARBA00022490"/>
    </source>
</evidence>
<reference evidence="17 18" key="1">
    <citation type="submission" date="2011-08" db="EMBL/GenBank/DDBJ databases">
        <authorList>
            <person name="Liu Z.J."/>
            <person name="Shi F.L."/>
            <person name="Lu J.Q."/>
            <person name="Li M."/>
            <person name="Wang Z.L."/>
        </authorList>
    </citation>
    <scope>NUCLEOTIDE SEQUENCE [LARGE SCALE GENOMIC DNA]</scope>
    <source>
        <strain evidence="17 18">USNM 41457</strain>
    </source>
</reference>
<dbReference type="GO" id="GO:0005737">
    <property type="term" value="C:cytoplasm"/>
    <property type="evidence" value="ECO:0007669"/>
    <property type="project" value="UniProtKB-SubCell"/>
</dbReference>
<evidence type="ECO:0000256" key="15">
    <source>
        <dbReference type="SAM" id="MobiDB-lite"/>
    </source>
</evidence>
<feature type="domain" description="AAA+ ATPase" evidence="16">
    <location>
        <begin position="70"/>
        <end position="305"/>
    </location>
</feature>
<evidence type="ECO:0000256" key="2">
    <source>
        <dbReference type="ARBA" id="ARBA00007913"/>
    </source>
</evidence>
<dbReference type="HOGENOM" id="CLU_001666_0_5_1"/>
<keyword evidence="8" id="KW-0347">Helicase</keyword>
<evidence type="ECO:0000256" key="4">
    <source>
        <dbReference type="ARBA" id="ARBA00022723"/>
    </source>
</evidence>
<dbReference type="GO" id="GO:0005524">
    <property type="term" value="F:ATP binding"/>
    <property type="evidence" value="ECO:0007669"/>
    <property type="project" value="UniProtKB-KW"/>
</dbReference>
<dbReference type="EMBL" id="AFBI03000017">
    <property type="protein sequence ID" value="EJW04529.1"/>
    <property type="molecule type" value="Genomic_DNA"/>
</dbReference>
<evidence type="ECO:0000313" key="17">
    <source>
        <dbReference type="EMBL" id="EJW04529.1"/>
    </source>
</evidence>
<keyword evidence="18" id="KW-1185">Reference proteome</keyword>
<dbReference type="SMART" id="SM00382">
    <property type="entry name" value="AAA"/>
    <property type="match status" value="1"/>
</dbReference>
<dbReference type="Gene3D" id="3.40.50.300">
    <property type="entry name" value="P-loop containing nucleotide triphosphate hydrolases"/>
    <property type="match status" value="2"/>
</dbReference>
<keyword evidence="9" id="KW-0862">Zinc</keyword>
<evidence type="ECO:0000256" key="7">
    <source>
        <dbReference type="ARBA" id="ARBA00022801"/>
    </source>
</evidence>
<keyword evidence="10" id="KW-0067">ATP-binding</keyword>
<dbReference type="OrthoDB" id="6513042at2759"/>
<keyword evidence="6" id="KW-0863">Zinc-finger</keyword>
<dbReference type="STRING" id="1003232.J9DAJ4"/>
<accession>J9DAJ4</accession>
<dbReference type="Pfam" id="PF13087">
    <property type="entry name" value="AAA_12"/>
    <property type="match status" value="1"/>
</dbReference>
<dbReference type="AlphaFoldDB" id="J9DAJ4"/>
<evidence type="ECO:0000256" key="12">
    <source>
        <dbReference type="ARBA" id="ARBA00048432"/>
    </source>
</evidence>
<keyword evidence="7" id="KW-0378">Hydrolase</keyword>
<evidence type="ECO:0000256" key="13">
    <source>
        <dbReference type="ARBA" id="ARBA00049390"/>
    </source>
</evidence>
<dbReference type="GO" id="GO:0000184">
    <property type="term" value="P:nuclear-transcribed mRNA catabolic process, nonsense-mediated decay"/>
    <property type="evidence" value="ECO:0007669"/>
    <property type="project" value="UniProtKB-KW"/>
</dbReference>
<comment type="catalytic activity">
    <reaction evidence="12">
        <text>ATP + H2O = ADP + phosphate + H(+)</text>
        <dbReference type="Rhea" id="RHEA:13065"/>
        <dbReference type="ChEBI" id="CHEBI:15377"/>
        <dbReference type="ChEBI" id="CHEBI:15378"/>
        <dbReference type="ChEBI" id="CHEBI:30616"/>
        <dbReference type="ChEBI" id="CHEBI:43474"/>
        <dbReference type="ChEBI" id="CHEBI:456216"/>
        <dbReference type="EC" id="3.6.4.12"/>
    </reaction>
    <physiologicalReaction direction="left-to-right" evidence="12">
        <dbReference type="Rhea" id="RHEA:13066"/>
    </physiologicalReaction>
</comment>
<proteinExistence type="inferred from homology"/>
<comment type="catalytic activity">
    <reaction evidence="13">
        <text>ATP + H2O = ADP + phosphate + H(+)</text>
        <dbReference type="Rhea" id="RHEA:13065"/>
        <dbReference type="ChEBI" id="CHEBI:15377"/>
        <dbReference type="ChEBI" id="CHEBI:15378"/>
        <dbReference type="ChEBI" id="CHEBI:30616"/>
        <dbReference type="ChEBI" id="CHEBI:43474"/>
        <dbReference type="ChEBI" id="CHEBI:456216"/>
        <dbReference type="EC" id="3.6.4.13"/>
    </reaction>
    <physiologicalReaction direction="left-to-right" evidence="13">
        <dbReference type="Rhea" id="RHEA:13066"/>
    </physiologicalReaction>
</comment>
<dbReference type="VEuPathDB" id="MicrosporidiaDB:EDEG_01257"/>
<evidence type="ECO:0000256" key="8">
    <source>
        <dbReference type="ARBA" id="ARBA00022806"/>
    </source>
</evidence>
<dbReference type="GO" id="GO:0016787">
    <property type="term" value="F:hydrolase activity"/>
    <property type="evidence" value="ECO:0007669"/>
    <property type="project" value="UniProtKB-KW"/>
</dbReference>
<dbReference type="InParanoid" id="J9DAJ4"/>
<comment type="subcellular location">
    <subcellularLocation>
        <location evidence="1">Cytoplasm</location>
    </subcellularLocation>
</comment>
<dbReference type="PANTHER" id="PTHR10887:SF364">
    <property type="entry name" value="REGULATOR OF NONSENSE TRANSCRIPTS 1"/>
    <property type="match status" value="1"/>
</dbReference>
<evidence type="ECO:0000259" key="16">
    <source>
        <dbReference type="SMART" id="SM00382"/>
    </source>
</evidence>
<gene>
    <name evidence="17" type="ORF">EDEG_01257</name>
</gene>
<dbReference type="OMA" id="FQGQECE"/>
<dbReference type="InterPro" id="IPR041677">
    <property type="entry name" value="DNA2/NAM7_AAA_11"/>
</dbReference>
<dbReference type="Proteomes" id="UP000003163">
    <property type="component" value="Unassembled WGS sequence"/>
</dbReference>
<keyword evidence="11" id="KW-0866">Nonsense-mediated mRNA decay</keyword>
<comment type="similarity">
    <text evidence="2">Belongs to the DNA2/NAM7 helicase family.</text>
</comment>
<evidence type="ECO:0000256" key="11">
    <source>
        <dbReference type="ARBA" id="ARBA00023161"/>
    </source>
</evidence>
<dbReference type="FunFam" id="3.40.50.300:FF:000097">
    <property type="entry name" value="Regulator of nonsense transcripts 1"/>
    <property type="match status" value="1"/>
</dbReference>
<evidence type="ECO:0000313" key="18">
    <source>
        <dbReference type="Proteomes" id="UP000003163"/>
    </source>
</evidence>
<evidence type="ECO:0000256" key="1">
    <source>
        <dbReference type="ARBA" id="ARBA00004496"/>
    </source>
</evidence>
<dbReference type="InterPro" id="IPR003593">
    <property type="entry name" value="AAA+_ATPase"/>
</dbReference>
<keyword evidence="4" id="KW-0479">Metal-binding</keyword>
<reference evidence="18" key="2">
    <citation type="submission" date="2015-07" db="EMBL/GenBank/DDBJ databases">
        <title>Contrasting host-pathogen interactions and genome evolution in two generalist and specialist microsporidian pathogens of mosquitoes.</title>
        <authorList>
            <consortium name="The Broad Institute Genomics Platform"/>
            <consortium name="The Broad Institute Genome Sequencing Center for Infectious Disease"/>
            <person name="Cuomo C.A."/>
            <person name="Sanscrainte N.D."/>
            <person name="Goldberg J.M."/>
            <person name="Heiman D."/>
            <person name="Young S."/>
            <person name="Zeng Q."/>
            <person name="Becnel J.J."/>
            <person name="Birren B.W."/>
        </authorList>
    </citation>
    <scope>NUCLEOTIDE SEQUENCE [LARGE SCALE GENOMIC DNA]</scope>
    <source>
        <strain evidence="18">USNM 41457</strain>
    </source>
</reference>
<dbReference type="InterPro" id="IPR041679">
    <property type="entry name" value="DNA2/NAM7-like_C"/>
</dbReference>
<comment type="function">
    <text evidence="14">RNA-dependent helicase required for nonsense-mediated decay (NMD) of aberrant mRNAs containing premature stop codons and modulates the expression level of normal mRNAs. Also capable of unwinding double-stranded DNA and translocating on single-stranded DNA.</text>
</comment>
<feature type="compositionally biased region" description="Polar residues" evidence="15">
    <location>
        <begin position="180"/>
        <end position="192"/>
    </location>
</feature>
<keyword evidence="5" id="KW-0547">Nucleotide-binding</keyword>
<dbReference type="SUPFAM" id="SSF52540">
    <property type="entry name" value="P-loop containing nucleoside triphosphate hydrolases"/>
    <property type="match status" value="1"/>
</dbReference>
<sequence length="534" mass="60391">MVNALSQMHKMNKGLLDTILGTNYTEDSHKTHATRFLSTQNLYSAYTILTPPNLPFLNSSQQIAVKAALHNQLTLIQGPPGTGKTVTCAAVVYNLVKQFKGKVLVVSNSNTAIDHLAVKIHHSALKVIRIVSKRRENCSDELEFLSLHMQAKILLKEEKKRGKTKRSTKNTAELSEDSNTENQYSVKDTFNANKDRKKSKTAHLESNSDDDALKYKMMRKILDNADVICCTCVTSGQKILKKYDIPYVLIDEAVQCTEPLSIIPLAYGCRKLILVGDHKQLGPIILDKKAAKAGLKETLFERLIKLGNLPFLLNMQYRMHPKLAEWPSNTFYEGSLKNGISESKRLNRTVLPFPTFFYVCYGLEELSASGTSYLNQTEALVTEEIIKSLVKSGISEKQIGVITPYEGQRVFILNRLTKTSLKLENLEIKNVDAYQGREKDYIIISLVRSNQKQGIGFLNDERRLNVTLTRAKYGCCIIGNPNTLYKNKMWANFINFYQDRDMIYKGSVECLEKAIVVKKSPMVDLRALFDKIQL</sequence>
<keyword evidence="3" id="KW-0963">Cytoplasm</keyword>
<dbReference type="InterPro" id="IPR047187">
    <property type="entry name" value="SF1_C_Upf1"/>
</dbReference>
<dbReference type="CDD" id="cd18039">
    <property type="entry name" value="DEXXQc_UPF1"/>
    <property type="match status" value="1"/>
</dbReference>
<dbReference type="GO" id="GO:0003678">
    <property type="term" value="F:DNA helicase activity"/>
    <property type="evidence" value="ECO:0007669"/>
    <property type="project" value="UniProtKB-EC"/>
</dbReference>
<evidence type="ECO:0000256" key="6">
    <source>
        <dbReference type="ARBA" id="ARBA00022771"/>
    </source>
</evidence>
<feature type="region of interest" description="Disordered" evidence="15">
    <location>
        <begin position="158"/>
        <end position="205"/>
    </location>
</feature>
<comment type="caution">
    <text evidence="17">The sequence shown here is derived from an EMBL/GenBank/DDBJ whole genome shotgun (WGS) entry which is preliminary data.</text>
</comment>
<evidence type="ECO:0000256" key="10">
    <source>
        <dbReference type="ARBA" id="ARBA00022840"/>
    </source>
</evidence>
<organism evidence="17 18">
    <name type="scientific">Edhazardia aedis (strain USNM 41457)</name>
    <name type="common">Microsporidian parasite</name>
    <dbReference type="NCBI Taxonomy" id="1003232"/>
    <lineage>
        <taxon>Eukaryota</taxon>
        <taxon>Fungi</taxon>
        <taxon>Fungi incertae sedis</taxon>
        <taxon>Microsporidia</taxon>
        <taxon>Edhazardia</taxon>
    </lineage>
</organism>